<name>A0A5C6RN15_9BACT</name>
<dbReference type="Proteomes" id="UP000321580">
    <property type="component" value="Unassembled WGS sequence"/>
</dbReference>
<keyword evidence="3" id="KW-1185">Reference proteome</keyword>
<gene>
    <name evidence="2" type="ORF">FRY97_11085</name>
</gene>
<dbReference type="EMBL" id="VOOR01000020">
    <property type="protein sequence ID" value="TXB63040.1"/>
    <property type="molecule type" value="Genomic_DNA"/>
</dbReference>
<dbReference type="RefSeq" id="WP_147167595.1">
    <property type="nucleotide sequence ID" value="NZ_VOOR01000020.1"/>
</dbReference>
<sequence length="76" mass="8144">MDLNDLKVALIAQIVATEDPNVLHALRSVLQLKAPPVLPAAPPSAGQWLGERSDGHIPPGGDLEDLQREIDDLFNA</sequence>
<accession>A0A5C6RN15</accession>
<dbReference type="AlphaFoldDB" id="A0A5C6RN15"/>
<evidence type="ECO:0000313" key="2">
    <source>
        <dbReference type="EMBL" id="TXB63040.1"/>
    </source>
</evidence>
<proteinExistence type="predicted"/>
<protein>
    <submittedName>
        <fullName evidence="2">Uncharacterized protein</fullName>
    </submittedName>
</protein>
<comment type="caution">
    <text evidence="2">The sequence shown here is derived from an EMBL/GenBank/DDBJ whole genome shotgun (WGS) entry which is preliminary data.</text>
</comment>
<evidence type="ECO:0000313" key="3">
    <source>
        <dbReference type="Proteomes" id="UP000321580"/>
    </source>
</evidence>
<evidence type="ECO:0000256" key="1">
    <source>
        <dbReference type="SAM" id="MobiDB-lite"/>
    </source>
</evidence>
<feature type="region of interest" description="Disordered" evidence="1">
    <location>
        <begin position="41"/>
        <end position="64"/>
    </location>
</feature>
<reference evidence="2 3" key="1">
    <citation type="submission" date="2019-08" db="EMBL/GenBank/DDBJ databases">
        <title>Genome of Phaeodactylibacter luteus.</title>
        <authorList>
            <person name="Bowman J.P."/>
        </authorList>
    </citation>
    <scope>NUCLEOTIDE SEQUENCE [LARGE SCALE GENOMIC DNA]</scope>
    <source>
        <strain evidence="2 3">KCTC 42180</strain>
    </source>
</reference>
<organism evidence="2 3">
    <name type="scientific">Phaeodactylibacter luteus</name>
    <dbReference type="NCBI Taxonomy" id="1564516"/>
    <lineage>
        <taxon>Bacteria</taxon>
        <taxon>Pseudomonadati</taxon>
        <taxon>Bacteroidota</taxon>
        <taxon>Saprospiria</taxon>
        <taxon>Saprospirales</taxon>
        <taxon>Haliscomenobacteraceae</taxon>
        <taxon>Phaeodactylibacter</taxon>
    </lineage>
</organism>